<keyword evidence="3 5" id="KW-0378">Hydrolase</keyword>
<dbReference type="GO" id="GO:0031640">
    <property type="term" value="P:killing of cells of another organism"/>
    <property type="evidence" value="ECO:0007669"/>
    <property type="project" value="UniProtKB-KW"/>
</dbReference>
<evidence type="ECO:0000313" key="6">
    <source>
        <dbReference type="Proteomes" id="UP000484875"/>
    </source>
</evidence>
<evidence type="ECO:0000313" key="5">
    <source>
        <dbReference type="EMBL" id="MYN19909.1"/>
    </source>
</evidence>
<reference evidence="5 6" key="1">
    <citation type="submission" date="2019-12" db="EMBL/GenBank/DDBJ databases">
        <title>Novel species isolated from a subtropical stream in China.</title>
        <authorList>
            <person name="Lu H."/>
        </authorList>
    </citation>
    <scope>NUCLEOTIDE SEQUENCE [LARGE SCALE GENOMIC DNA]</scope>
    <source>
        <strain evidence="5 6">FT107W</strain>
    </source>
</reference>
<keyword evidence="3" id="KW-0326">Glycosidase</keyword>
<evidence type="ECO:0000256" key="2">
    <source>
        <dbReference type="ARBA" id="ARBA00022638"/>
    </source>
</evidence>
<dbReference type="SUPFAM" id="SSF53955">
    <property type="entry name" value="Lysozyme-like"/>
    <property type="match status" value="1"/>
</dbReference>
<dbReference type="EMBL" id="WWCV01000057">
    <property type="protein sequence ID" value="MYN19909.1"/>
    <property type="molecule type" value="Genomic_DNA"/>
</dbReference>
<dbReference type="AlphaFoldDB" id="A0A845HR59"/>
<dbReference type="GO" id="GO:0009253">
    <property type="term" value="P:peptidoglycan catabolic process"/>
    <property type="evidence" value="ECO:0007669"/>
    <property type="project" value="InterPro"/>
</dbReference>
<dbReference type="Pfam" id="PF00959">
    <property type="entry name" value="Phage_lysozyme"/>
    <property type="match status" value="1"/>
</dbReference>
<evidence type="ECO:0000256" key="1">
    <source>
        <dbReference type="ARBA" id="ARBA00022529"/>
    </source>
</evidence>
<comment type="caution">
    <text evidence="5">The sequence shown here is derived from an EMBL/GenBank/DDBJ whole genome shotgun (WGS) entry which is preliminary data.</text>
</comment>
<dbReference type="GO" id="GO:0016998">
    <property type="term" value="P:cell wall macromolecule catabolic process"/>
    <property type="evidence" value="ECO:0007669"/>
    <property type="project" value="InterPro"/>
</dbReference>
<feature type="compositionally biased region" description="Polar residues" evidence="4">
    <location>
        <begin position="1"/>
        <end position="18"/>
    </location>
</feature>
<name>A0A845HR59_9BURK</name>
<dbReference type="GO" id="GO:0003796">
    <property type="term" value="F:lysozyme activity"/>
    <property type="evidence" value="ECO:0007669"/>
    <property type="project" value="UniProtKB-EC"/>
</dbReference>
<comment type="catalytic activity">
    <reaction evidence="3">
        <text>Hydrolysis of (1-&gt;4)-beta-linkages between N-acetylmuramic acid and N-acetyl-D-glucosamine residues in a peptidoglycan and between N-acetyl-D-glucosamine residues in chitodextrins.</text>
        <dbReference type="EC" id="3.2.1.17"/>
    </reaction>
</comment>
<organism evidence="5 6">
    <name type="scientific">Duganella vulcania</name>
    <dbReference type="NCBI Taxonomy" id="2692166"/>
    <lineage>
        <taxon>Bacteria</taxon>
        <taxon>Pseudomonadati</taxon>
        <taxon>Pseudomonadota</taxon>
        <taxon>Betaproteobacteria</taxon>
        <taxon>Burkholderiales</taxon>
        <taxon>Oxalobacteraceae</taxon>
        <taxon>Telluria group</taxon>
        <taxon>Duganella</taxon>
    </lineage>
</organism>
<dbReference type="Proteomes" id="UP000484875">
    <property type="component" value="Unassembled WGS sequence"/>
</dbReference>
<evidence type="ECO:0000256" key="3">
    <source>
        <dbReference type="RuleBase" id="RU003788"/>
    </source>
</evidence>
<dbReference type="PANTHER" id="PTHR38107:SF3">
    <property type="entry name" value="LYSOZYME RRRD-RELATED"/>
    <property type="match status" value="1"/>
</dbReference>
<keyword evidence="2 3" id="KW-0081">Bacteriolytic enzyme</keyword>
<evidence type="ECO:0000256" key="4">
    <source>
        <dbReference type="SAM" id="MobiDB-lite"/>
    </source>
</evidence>
<dbReference type="GO" id="GO:0042742">
    <property type="term" value="P:defense response to bacterium"/>
    <property type="evidence" value="ECO:0007669"/>
    <property type="project" value="UniProtKB-KW"/>
</dbReference>
<dbReference type="PANTHER" id="PTHR38107">
    <property type="match status" value="1"/>
</dbReference>
<keyword evidence="6" id="KW-1185">Reference proteome</keyword>
<dbReference type="InterPro" id="IPR023346">
    <property type="entry name" value="Lysozyme-like_dom_sf"/>
</dbReference>
<protein>
    <recommendedName>
        <fullName evidence="3">Lysozyme</fullName>
        <ecNumber evidence="3">3.2.1.17</ecNumber>
    </recommendedName>
</protein>
<feature type="region of interest" description="Disordered" evidence="4">
    <location>
        <begin position="1"/>
        <end position="25"/>
    </location>
</feature>
<dbReference type="InterPro" id="IPR002196">
    <property type="entry name" value="Glyco_hydro_24"/>
</dbReference>
<proteinExistence type="inferred from homology"/>
<dbReference type="InterPro" id="IPR023347">
    <property type="entry name" value="Lysozyme_dom_sf"/>
</dbReference>
<keyword evidence="1 3" id="KW-0929">Antimicrobial</keyword>
<dbReference type="InterPro" id="IPR051018">
    <property type="entry name" value="Bacteriophage_GH24"/>
</dbReference>
<accession>A0A845HR59</accession>
<sequence length="169" mass="18877">MATSAVHSNPNANLSLSNEARRSMRNQREGTIRGYYNDGHGSRGHCTYGIGILVHRGPCTAEELRRPLTSAQIEASFASAIREAERAVRNNVTHQQLTQAQFDALVSYAFNTGARGARETFQRVDRGDLQGAANTIMSNTYSRQHGRRVFMPGLVQRRREESAPFREAR</sequence>
<dbReference type="EC" id="3.2.1.17" evidence="3"/>
<comment type="similarity">
    <text evidence="3">Belongs to the glycosyl hydrolase 24 family.</text>
</comment>
<dbReference type="Gene3D" id="1.10.530.40">
    <property type="match status" value="1"/>
</dbReference>
<gene>
    <name evidence="5" type="ORF">GTP81_24490</name>
</gene>